<feature type="transmembrane region" description="Helical" evidence="2">
    <location>
        <begin position="540"/>
        <end position="562"/>
    </location>
</feature>
<feature type="transmembrane region" description="Helical" evidence="2">
    <location>
        <begin position="975"/>
        <end position="992"/>
    </location>
</feature>
<feature type="transmembrane region" description="Helical" evidence="2">
    <location>
        <begin position="878"/>
        <end position="894"/>
    </location>
</feature>
<dbReference type="PANTHER" id="PTHR32063:SF33">
    <property type="entry name" value="RND SUPERFAMILY EFFLUX PUMP PERMEASE COMPONENT"/>
    <property type="match status" value="1"/>
</dbReference>
<keyword evidence="4" id="KW-1185">Reference proteome</keyword>
<dbReference type="SUPFAM" id="SSF82866">
    <property type="entry name" value="Multidrug efflux transporter AcrB transmembrane domain"/>
    <property type="match status" value="2"/>
</dbReference>
<dbReference type="SUPFAM" id="SSF82714">
    <property type="entry name" value="Multidrug efflux transporter AcrB TolC docking domain, DN and DC subdomains"/>
    <property type="match status" value="2"/>
</dbReference>
<keyword evidence="2" id="KW-0472">Membrane</keyword>
<name>A0ABW3IEQ7_9FLAO</name>
<dbReference type="EMBL" id="JBHTJP010000032">
    <property type="protein sequence ID" value="MFD0976604.1"/>
    <property type="molecule type" value="Genomic_DNA"/>
</dbReference>
<dbReference type="PANTHER" id="PTHR32063">
    <property type="match status" value="1"/>
</dbReference>
<keyword evidence="2" id="KW-0812">Transmembrane</keyword>
<dbReference type="Gene3D" id="3.30.70.1440">
    <property type="entry name" value="Multidrug efflux transporter AcrB pore domain"/>
    <property type="match status" value="1"/>
</dbReference>
<feature type="transmembrane region" description="Helical" evidence="2">
    <location>
        <begin position="386"/>
        <end position="407"/>
    </location>
</feature>
<dbReference type="Gene3D" id="3.30.2090.10">
    <property type="entry name" value="Multidrug efflux transporter AcrB TolC docking domain, DN and DC subdomains"/>
    <property type="match status" value="2"/>
</dbReference>
<feature type="transmembrane region" description="Helical" evidence="2">
    <location>
        <begin position="330"/>
        <end position="350"/>
    </location>
</feature>
<dbReference type="Gene3D" id="3.30.70.1430">
    <property type="entry name" value="Multidrug efflux transporter AcrB pore domain"/>
    <property type="match status" value="2"/>
</dbReference>
<dbReference type="Gene3D" id="1.20.1640.10">
    <property type="entry name" value="Multidrug efflux transporter AcrB transmembrane domain"/>
    <property type="match status" value="2"/>
</dbReference>
<dbReference type="InterPro" id="IPR001036">
    <property type="entry name" value="Acrflvin-R"/>
</dbReference>
<proteinExistence type="predicted"/>
<dbReference type="SUPFAM" id="SSF82693">
    <property type="entry name" value="Multidrug efflux transporter AcrB pore domain, PN1, PN2, PC1 and PC2 subdomains"/>
    <property type="match status" value="2"/>
</dbReference>
<feature type="transmembrane region" description="Helical" evidence="2">
    <location>
        <begin position="427"/>
        <end position="448"/>
    </location>
</feature>
<dbReference type="RefSeq" id="WP_380738075.1">
    <property type="nucleotide sequence ID" value="NZ_JBHTJP010000032.1"/>
</dbReference>
<gene>
    <name evidence="3" type="ORF">ACFQ1G_07375</name>
</gene>
<accession>A0ABW3IEQ7</accession>
<feature type="transmembrane region" description="Helical" evidence="2">
    <location>
        <begin position="357"/>
        <end position="380"/>
    </location>
</feature>
<keyword evidence="2" id="KW-1133">Transmembrane helix</keyword>
<protein>
    <submittedName>
        <fullName evidence="3">Efflux RND transporter permease subunit</fullName>
    </submittedName>
</protein>
<dbReference type="PRINTS" id="PR00702">
    <property type="entry name" value="ACRIFLAVINRP"/>
</dbReference>
<evidence type="ECO:0000256" key="2">
    <source>
        <dbReference type="SAM" id="Phobius"/>
    </source>
</evidence>
<comment type="caution">
    <text evidence="3">The sequence shown here is derived from an EMBL/GenBank/DDBJ whole genome shotgun (WGS) entry which is preliminary data.</text>
</comment>
<feature type="transmembrane region" description="Helical" evidence="2">
    <location>
        <begin position="12"/>
        <end position="31"/>
    </location>
</feature>
<dbReference type="Proteomes" id="UP001597100">
    <property type="component" value="Unassembled WGS sequence"/>
</dbReference>
<feature type="coiled-coil region" evidence="1">
    <location>
        <begin position="684"/>
        <end position="714"/>
    </location>
</feature>
<dbReference type="Pfam" id="PF00873">
    <property type="entry name" value="ACR_tran"/>
    <property type="match status" value="1"/>
</dbReference>
<feature type="transmembrane region" description="Helical" evidence="2">
    <location>
        <begin position="901"/>
        <end position="919"/>
    </location>
</feature>
<feature type="transmembrane region" description="Helical" evidence="2">
    <location>
        <begin position="1004"/>
        <end position="1029"/>
    </location>
</feature>
<keyword evidence="1" id="KW-0175">Coiled coil</keyword>
<sequence>MRKIISYFIKYEVAVNVVIIAFAIFGIVGALQMKSSFFPLEESRIININIAYPGSAPEEIEEGIILKIEDNLKGLVGIDRVTSVARESGGSITVEIEQDENIDVMLTEVKNAVDRVPTFPAGMEPLVVAKQEFVRPTISFAVSGENVPLVTLKRIAQQIENDLRTLDGVSQIEISGFPQEEIEIAVSEADLLAHDLTFEEVARTVADANILSTGGTVKTVAEDYLIRANNRAYFADELNDLVLLSSETGQITRLGEIAVIRDQFSETPNASYFNGNASVNITISNTNNEDLLSTAEQVKEYIEEYNQRSSNVQLDVVFDSSITLEQRTQLLLENGIMGILLVLFFLSLFLNIRLAFWVALGLPISFLGMFIFAGTLGVTINVLSLFGMIIVIGILVDDGIVISENIYQQYEKGKSPIHAALDGTMEVVPPIISAIITTVLAFSTFLFLDSRIGEFFGEVSTVVILTLVVSLIEALVILPAHIAHSRALRDKSKDQRTRKRRFGAFFQKMRGINKLGDRVMVYQRDKIYSPVLKFVLNNQLFSLGVLAAVLILTIGSVGGGIIRVTLFPSIASDRVSIDLLMPEGVNPQRTDSIISMVEEAAWRVNEDFTERQTGNKQVVENIIKRVGPGNNKASLQVNLLPGEERDFSSPEITNAIRDEVGPVYGVENLTFGSGGNFGGAPISVSLLGNNLNELEAAKEELKENLENNSLLKDVSDNDPKGIKEINVKLKDNAYALGLDLSEVMRQVRNGFFGAQAQRFQRGQDEIRVWVRYDLENRSSINDLDEMRIVTPSGNRVPFDEIANYEIIRGTESISHLDGRREIRVTADMEDPNGSSTEILTDIQENVMPEILATYPSISVSYEGQNREAGKLTGSAKKVLPIIFFLIYATIAFTFRSYSQPLLLMIMIPFSIIGVAWGHWVHDFPINVLSALGIIALVGIMVNDGLVLIGKFNSYLREGLPFKEALYQAGRSRFRAIYLTSLTTIAGLAPLLLEKSRQAQFLKPMAISISYGIAIATILTLFLLPLLLSVSNKLKVGTKWLATGNNVTSEEVERAIKEQKEEEEHEANI</sequence>
<feature type="transmembrane region" description="Helical" evidence="2">
    <location>
        <begin position="460"/>
        <end position="483"/>
    </location>
</feature>
<organism evidence="3 4">
    <name type="scientific">Salinimicrobium gaetbulicola</name>
    <dbReference type="NCBI Taxonomy" id="999702"/>
    <lineage>
        <taxon>Bacteria</taxon>
        <taxon>Pseudomonadati</taxon>
        <taxon>Bacteroidota</taxon>
        <taxon>Flavobacteriia</taxon>
        <taxon>Flavobacteriales</taxon>
        <taxon>Flavobacteriaceae</taxon>
        <taxon>Salinimicrobium</taxon>
    </lineage>
</organism>
<reference evidence="4" key="1">
    <citation type="journal article" date="2019" name="Int. J. Syst. Evol. Microbiol.">
        <title>The Global Catalogue of Microorganisms (GCM) 10K type strain sequencing project: providing services to taxonomists for standard genome sequencing and annotation.</title>
        <authorList>
            <consortium name="The Broad Institute Genomics Platform"/>
            <consortium name="The Broad Institute Genome Sequencing Center for Infectious Disease"/>
            <person name="Wu L."/>
            <person name="Ma J."/>
        </authorList>
    </citation>
    <scope>NUCLEOTIDE SEQUENCE [LARGE SCALE GENOMIC DNA]</scope>
    <source>
        <strain evidence="4">CCUG 60898</strain>
    </source>
</reference>
<dbReference type="InterPro" id="IPR027463">
    <property type="entry name" value="AcrB_DN_DC_subdom"/>
</dbReference>
<evidence type="ECO:0000313" key="3">
    <source>
        <dbReference type="EMBL" id="MFD0976604.1"/>
    </source>
</evidence>
<dbReference type="Gene3D" id="3.30.70.1320">
    <property type="entry name" value="Multidrug efflux transporter AcrB pore domain like"/>
    <property type="match status" value="1"/>
</dbReference>
<feature type="transmembrane region" description="Helical" evidence="2">
    <location>
        <begin position="925"/>
        <end position="948"/>
    </location>
</feature>
<evidence type="ECO:0000313" key="4">
    <source>
        <dbReference type="Proteomes" id="UP001597100"/>
    </source>
</evidence>
<evidence type="ECO:0000256" key="1">
    <source>
        <dbReference type="SAM" id="Coils"/>
    </source>
</evidence>